<dbReference type="PATRIC" id="fig|66430.4.peg.3711"/>
<evidence type="ECO:0000256" key="1">
    <source>
        <dbReference type="SAM" id="Phobius"/>
    </source>
</evidence>
<feature type="domain" description="Phosphatidic acid phosphatase type 2/haloperoxidase" evidence="2">
    <location>
        <begin position="113"/>
        <end position="229"/>
    </location>
</feature>
<dbReference type="SMART" id="SM00014">
    <property type="entry name" value="acidPPc"/>
    <property type="match status" value="1"/>
</dbReference>
<feature type="transmembrane region" description="Helical" evidence="1">
    <location>
        <begin position="159"/>
        <end position="180"/>
    </location>
</feature>
<feature type="transmembrane region" description="Helical" evidence="1">
    <location>
        <begin position="187"/>
        <end position="206"/>
    </location>
</feature>
<dbReference type="Pfam" id="PF01569">
    <property type="entry name" value="PAP2"/>
    <property type="match status" value="1"/>
</dbReference>
<dbReference type="AlphaFoldDB" id="A0A0J7AN04"/>
<keyword evidence="1" id="KW-0812">Transmembrane</keyword>
<dbReference type="Proteomes" id="UP000035932">
    <property type="component" value="Unassembled WGS sequence"/>
</dbReference>
<comment type="caution">
    <text evidence="3">The sequence shown here is derived from an EMBL/GenBank/DDBJ whole genome shotgun (WGS) entry which is preliminary data.</text>
</comment>
<organism evidence="3 4">
    <name type="scientific">Streptomyces roseus</name>
    <dbReference type="NCBI Taxonomy" id="66430"/>
    <lineage>
        <taxon>Bacteria</taxon>
        <taxon>Bacillati</taxon>
        <taxon>Actinomycetota</taxon>
        <taxon>Actinomycetes</taxon>
        <taxon>Kitasatosporales</taxon>
        <taxon>Streptomycetaceae</taxon>
        <taxon>Streptomyces</taxon>
    </lineage>
</organism>
<dbReference type="EMBL" id="LFML01000027">
    <property type="protein sequence ID" value="KMO98561.1"/>
    <property type="molecule type" value="Genomic_DNA"/>
</dbReference>
<dbReference type="SUPFAM" id="SSF48317">
    <property type="entry name" value="Acid phosphatase/Vanadium-dependent haloperoxidase"/>
    <property type="match status" value="1"/>
</dbReference>
<feature type="transmembrane region" description="Helical" evidence="1">
    <location>
        <begin position="116"/>
        <end position="137"/>
    </location>
</feature>
<keyword evidence="4" id="KW-1185">Reference proteome</keyword>
<sequence length="309" mass="33489">MRTDQILTRSERVFARLDREPERPAHLQTPQMSRHRVVLLGSTLAFYLAIVVAVLTTSWLVRLDWQVMFFRPYEQWPQLHAFLDYLVVLGQRGPTAVMVAAWLGWRSWRQHTLRPLITLGVALLLLNITVGAVKLGLGRLGPHYATQIGSAELFAGGDIFPSGHTANAVVTWGILAYLASTTVTRRVLSVLSATVSLSVGATTVYLGTHWVSDVLLGWSAGLLIMLALPWFEPLIAGVEARVFALRERLRRRLETGTVPVPVATALTPLLSAGGKWQLRLADGAPADATAGVRESAAPAVPAGAQAAAA</sequence>
<dbReference type="STRING" id="66430.ACS04_07060"/>
<gene>
    <name evidence="3" type="ORF">ACS04_07060</name>
</gene>
<dbReference type="InterPro" id="IPR036938">
    <property type="entry name" value="PAP2/HPO_sf"/>
</dbReference>
<feature type="transmembrane region" description="Helical" evidence="1">
    <location>
        <begin position="81"/>
        <end position="104"/>
    </location>
</feature>
<dbReference type="InterPro" id="IPR000326">
    <property type="entry name" value="PAP2/HPO"/>
</dbReference>
<evidence type="ECO:0000313" key="4">
    <source>
        <dbReference type="Proteomes" id="UP000035932"/>
    </source>
</evidence>
<name>A0A0J7AN04_9ACTN</name>
<accession>A0A0J7AN04</accession>
<dbReference type="PANTHER" id="PTHR14969:SF13">
    <property type="entry name" value="AT30094P"/>
    <property type="match status" value="1"/>
</dbReference>
<dbReference type="RefSeq" id="WP_048475665.1">
    <property type="nucleotide sequence ID" value="NZ_LFML01000027.1"/>
</dbReference>
<dbReference type="PANTHER" id="PTHR14969">
    <property type="entry name" value="SPHINGOSINE-1-PHOSPHATE PHOSPHOHYDROLASE"/>
    <property type="match status" value="1"/>
</dbReference>
<keyword evidence="1" id="KW-0472">Membrane</keyword>
<dbReference type="CDD" id="cd03392">
    <property type="entry name" value="PAP2_like_2"/>
    <property type="match status" value="1"/>
</dbReference>
<proteinExistence type="predicted"/>
<keyword evidence="1" id="KW-1133">Transmembrane helix</keyword>
<feature type="transmembrane region" description="Helical" evidence="1">
    <location>
        <begin position="218"/>
        <end position="244"/>
    </location>
</feature>
<evidence type="ECO:0000313" key="3">
    <source>
        <dbReference type="EMBL" id="KMO98561.1"/>
    </source>
</evidence>
<dbReference type="Gene3D" id="1.20.144.10">
    <property type="entry name" value="Phosphatidic acid phosphatase type 2/haloperoxidase"/>
    <property type="match status" value="1"/>
</dbReference>
<protein>
    <submittedName>
        <fullName evidence="3">Membrane protein</fullName>
    </submittedName>
</protein>
<feature type="transmembrane region" description="Helical" evidence="1">
    <location>
        <begin position="37"/>
        <end position="61"/>
    </location>
</feature>
<evidence type="ECO:0000259" key="2">
    <source>
        <dbReference type="SMART" id="SM00014"/>
    </source>
</evidence>
<reference evidence="3 4" key="1">
    <citation type="submission" date="2015-06" db="EMBL/GenBank/DDBJ databases">
        <title>Recapitulation of the evolution of biosynthetic gene clusters reveals hidden chemical diversity on bacterial genomes.</title>
        <authorList>
            <person name="Cruz-Morales P."/>
            <person name="Martinez-Guerrero C."/>
            <person name="Morales-Escalante M.A."/>
            <person name="Yanez-Guerra L.A."/>
            <person name="Kopp J.F."/>
            <person name="Feldmann J."/>
            <person name="Ramos-Aboites H.E."/>
            <person name="Barona-Gomez F."/>
        </authorList>
    </citation>
    <scope>NUCLEOTIDE SEQUENCE [LARGE SCALE GENOMIC DNA]</scope>
    <source>
        <strain evidence="3 4">ATCC 31245</strain>
    </source>
</reference>
<feature type="non-terminal residue" evidence="3">
    <location>
        <position position="309"/>
    </location>
</feature>